<dbReference type="InterPro" id="IPR019994">
    <property type="entry name" value="Lipid-A-disac_synthase-rel_put"/>
</dbReference>
<gene>
    <name evidence="1" type="ordered locus">Cyan10605_1282</name>
</gene>
<dbReference type="OrthoDB" id="29253at2"/>
<name>K9Z3S4_CYAAP</name>
<evidence type="ECO:0000313" key="1">
    <source>
        <dbReference type="EMBL" id="AFZ53397.1"/>
    </source>
</evidence>
<dbReference type="AlphaFoldDB" id="K9Z3S4"/>
<keyword evidence="2" id="KW-1185">Reference proteome</keyword>
<dbReference type="Proteomes" id="UP000010480">
    <property type="component" value="Chromosome"/>
</dbReference>
<organism evidence="1 2">
    <name type="scientific">Cyanobacterium aponinum (strain PCC 10605)</name>
    <dbReference type="NCBI Taxonomy" id="755178"/>
    <lineage>
        <taxon>Bacteria</taxon>
        <taxon>Bacillati</taxon>
        <taxon>Cyanobacteriota</taxon>
        <taxon>Cyanophyceae</taxon>
        <taxon>Oscillatoriophycideae</taxon>
        <taxon>Chroococcales</taxon>
        <taxon>Geminocystaceae</taxon>
        <taxon>Cyanobacterium</taxon>
    </lineage>
</organism>
<proteinExistence type="predicted"/>
<dbReference type="SUPFAM" id="SSF53756">
    <property type="entry name" value="UDP-Glycosyltransferase/glycogen phosphorylase"/>
    <property type="match status" value="1"/>
</dbReference>
<reference evidence="2" key="1">
    <citation type="journal article" date="2013" name="Proc. Natl. Acad. Sci. U.S.A.">
        <title>Improving the coverage of the cyanobacterial phylum using diversity-driven genome sequencing.</title>
        <authorList>
            <person name="Shih P.M."/>
            <person name="Wu D."/>
            <person name="Latifi A."/>
            <person name="Axen S.D."/>
            <person name="Fewer D.P."/>
            <person name="Talla E."/>
            <person name="Calteau A."/>
            <person name="Cai F."/>
            <person name="Tandeau de Marsac N."/>
            <person name="Rippka R."/>
            <person name="Herdman M."/>
            <person name="Sivonen K."/>
            <person name="Coursin T."/>
            <person name="Laurent T."/>
            <person name="Goodwin L."/>
            <person name="Nolan M."/>
            <person name="Davenport K.W."/>
            <person name="Han C.S."/>
            <person name="Rubin E.M."/>
            <person name="Eisen J.A."/>
            <person name="Woyke T."/>
            <person name="Gugger M."/>
            <person name="Kerfeld C.A."/>
        </authorList>
    </citation>
    <scope>NUCLEOTIDE SEQUENCE [LARGE SCALE GENOMIC DNA]</scope>
    <source>
        <strain evidence="2">PCC 10605</strain>
    </source>
</reference>
<dbReference type="PATRIC" id="fig|755178.3.peg.1354"/>
<dbReference type="PANTHER" id="PTHR39517">
    <property type="entry name" value="SLL0192 PROTEIN"/>
    <property type="match status" value="1"/>
</dbReference>
<evidence type="ECO:0000313" key="2">
    <source>
        <dbReference type="Proteomes" id="UP000010480"/>
    </source>
</evidence>
<dbReference type="PANTHER" id="PTHR39517:SF1">
    <property type="entry name" value="LIPID-A-DISACCHARIDE SYNTHASE"/>
    <property type="match status" value="1"/>
</dbReference>
<protein>
    <recommendedName>
        <fullName evidence="3">Lipid-A-disaccharide synthase</fullName>
    </recommendedName>
</protein>
<dbReference type="KEGG" id="can:Cyan10605_1282"/>
<dbReference type="RefSeq" id="WP_015219126.1">
    <property type="nucleotide sequence ID" value="NC_019776.1"/>
</dbReference>
<dbReference type="eggNOG" id="COG4370">
    <property type="taxonomic scope" value="Bacteria"/>
</dbReference>
<dbReference type="HOGENOM" id="CLU_035659_0_0_3"/>
<dbReference type="NCBIfam" id="TIGR03492">
    <property type="entry name" value="lipid-A-disaccharide synthase-related protein"/>
    <property type="match status" value="1"/>
</dbReference>
<dbReference type="STRING" id="755178.Cyan10605_1282"/>
<sequence length="431" mass="48291">MNRRLLVISNGHGEDVIAVKIIQELWKLQKINFSSDSNQEYCPINITALPMVGEGFAYQKIDIPLLGKVQKMPSGGFIYMDGRQLWKDIKSGLVGLTLHQYQQVKQWSREGGLILAVGDILPLLWANLSGVNYFFVGTAKSEYYLRNEEGWLEDVSIVDRFLGSIYYPWERWLMSSKSCLGIFPRDSLTVESLQNYGIRAYDYGNPMMDDVDISFSPVQNPDDEYTLKVLLLPGSRLPEALDNWQLILSAVDSLLEIQDLDLRFVGAIASSLNLNVFAEIAQKFQWKPIQKKSVNIPIEDPDKMILTKNKAQLILSQNSYAQSLQYCDISIAMAGTATEQFVGLGKPAIAFAGTGAQYNPKFAKNQSRLLGISLQLVENPQQVKDKVQELLSNPDLWQSISVNGKKRLGSAGGAKKIARELLSKLTQRSEV</sequence>
<dbReference type="EMBL" id="CP003947">
    <property type="protein sequence ID" value="AFZ53397.1"/>
    <property type="molecule type" value="Genomic_DNA"/>
</dbReference>
<evidence type="ECO:0008006" key="3">
    <source>
        <dbReference type="Google" id="ProtNLM"/>
    </source>
</evidence>
<accession>K9Z3S4</accession>